<name>A0A0V0QRY7_PSEPJ</name>
<organism evidence="1 2">
    <name type="scientific">Pseudocohnilembus persalinus</name>
    <name type="common">Ciliate</name>
    <dbReference type="NCBI Taxonomy" id="266149"/>
    <lineage>
        <taxon>Eukaryota</taxon>
        <taxon>Sar</taxon>
        <taxon>Alveolata</taxon>
        <taxon>Ciliophora</taxon>
        <taxon>Intramacronucleata</taxon>
        <taxon>Oligohymenophorea</taxon>
        <taxon>Scuticociliatia</taxon>
        <taxon>Philasterida</taxon>
        <taxon>Pseudocohnilembidae</taxon>
        <taxon>Pseudocohnilembus</taxon>
    </lineage>
</organism>
<proteinExistence type="predicted"/>
<dbReference type="AlphaFoldDB" id="A0A0V0QRY7"/>
<sequence>MQQKAHKIITIFGSSSEKKGSQLYLDAEKLGYELCKQKFIIRSGGQCENQGIMSAVSLGAEKANKEFNTNHSIQGIVIFEKDWGGAVPQCTDIFRAENIGQRTEMLCKDSQAFIENFEDQGVNESVLDCFIFCNSSQEILDHLSQNPL</sequence>
<keyword evidence="2" id="KW-1185">Reference proteome</keyword>
<comment type="caution">
    <text evidence="1">The sequence shown here is derived from an EMBL/GenBank/DDBJ whole genome shotgun (WGS) entry which is preliminary data.</text>
</comment>
<dbReference type="Proteomes" id="UP000054937">
    <property type="component" value="Unassembled WGS sequence"/>
</dbReference>
<protein>
    <submittedName>
        <fullName evidence="1">Uncharacterized protein</fullName>
    </submittedName>
</protein>
<accession>A0A0V0QRY7</accession>
<gene>
    <name evidence="1" type="ORF">PPERSA_06521</name>
</gene>
<evidence type="ECO:0000313" key="2">
    <source>
        <dbReference type="Proteomes" id="UP000054937"/>
    </source>
</evidence>
<dbReference type="InParanoid" id="A0A0V0QRY7"/>
<evidence type="ECO:0000313" key="1">
    <source>
        <dbReference type="EMBL" id="KRX04887.1"/>
    </source>
</evidence>
<reference evidence="1 2" key="1">
    <citation type="journal article" date="2015" name="Sci. Rep.">
        <title>Genome of the facultative scuticociliatosis pathogen Pseudocohnilembus persalinus provides insight into its virulence through horizontal gene transfer.</title>
        <authorList>
            <person name="Xiong J."/>
            <person name="Wang G."/>
            <person name="Cheng J."/>
            <person name="Tian M."/>
            <person name="Pan X."/>
            <person name="Warren A."/>
            <person name="Jiang C."/>
            <person name="Yuan D."/>
            <person name="Miao W."/>
        </authorList>
    </citation>
    <scope>NUCLEOTIDE SEQUENCE [LARGE SCALE GENOMIC DNA]</scope>
    <source>
        <strain evidence="1">36N120E</strain>
    </source>
</reference>
<dbReference type="SUPFAM" id="SSF102405">
    <property type="entry name" value="MCP/YpsA-like"/>
    <property type="match status" value="1"/>
</dbReference>
<dbReference type="EMBL" id="LDAU01000110">
    <property type="protein sequence ID" value="KRX04887.1"/>
    <property type="molecule type" value="Genomic_DNA"/>
</dbReference>
<dbReference type="Gene3D" id="3.40.50.450">
    <property type="match status" value="1"/>
</dbReference>